<gene>
    <name evidence="2" type="ORF">S01H1_69275</name>
</gene>
<feature type="domain" description="VOC" evidence="1">
    <location>
        <begin position="5"/>
        <end position="119"/>
    </location>
</feature>
<protein>
    <recommendedName>
        <fullName evidence="1">VOC domain-containing protein</fullName>
    </recommendedName>
</protein>
<comment type="caution">
    <text evidence="2">The sequence shown here is derived from an EMBL/GenBank/DDBJ whole genome shotgun (WGS) entry which is preliminary data.</text>
</comment>
<dbReference type="EMBL" id="BARS01045984">
    <property type="protein sequence ID" value="GAG38710.1"/>
    <property type="molecule type" value="Genomic_DNA"/>
</dbReference>
<organism evidence="2">
    <name type="scientific">marine sediment metagenome</name>
    <dbReference type="NCBI Taxonomy" id="412755"/>
    <lineage>
        <taxon>unclassified sequences</taxon>
        <taxon>metagenomes</taxon>
        <taxon>ecological metagenomes</taxon>
    </lineage>
</organism>
<dbReference type="PROSITE" id="PS51819">
    <property type="entry name" value="VOC"/>
    <property type="match status" value="1"/>
</dbReference>
<accession>X0X6Q3</accession>
<dbReference type="InterPro" id="IPR004360">
    <property type="entry name" value="Glyas_Fos-R_dOase_dom"/>
</dbReference>
<dbReference type="InterPro" id="IPR029068">
    <property type="entry name" value="Glyas_Bleomycin-R_OHBP_Dase"/>
</dbReference>
<dbReference type="AlphaFoldDB" id="X0X6Q3"/>
<dbReference type="InterPro" id="IPR037523">
    <property type="entry name" value="VOC_core"/>
</dbReference>
<reference evidence="2" key="1">
    <citation type="journal article" date="2014" name="Front. Microbiol.">
        <title>High frequency of phylogenetically diverse reductive dehalogenase-homologous genes in deep subseafloor sedimentary metagenomes.</title>
        <authorList>
            <person name="Kawai M."/>
            <person name="Futagami T."/>
            <person name="Toyoda A."/>
            <person name="Takaki Y."/>
            <person name="Nishi S."/>
            <person name="Hori S."/>
            <person name="Arai W."/>
            <person name="Tsubouchi T."/>
            <person name="Morono Y."/>
            <person name="Uchiyama I."/>
            <person name="Ito T."/>
            <person name="Fujiyama A."/>
            <person name="Inagaki F."/>
            <person name="Takami H."/>
        </authorList>
    </citation>
    <scope>NUCLEOTIDE SEQUENCE</scope>
    <source>
        <strain evidence="2">Expedition CK06-06</strain>
    </source>
</reference>
<dbReference type="SUPFAM" id="SSF54593">
    <property type="entry name" value="Glyoxalase/Bleomycin resistance protein/Dihydroxybiphenyl dioxygenase"/>
    <property type="match status" value="1"/>
</dbReference>
<dbReference type="InterPro" id="IPR052164">
    <property type="entry name" value="Anthracycline_SecMetBiosynth"/>
</dbReference>
<dbReference type="Gene3D" id="3.10.180.10">
    <property type="entry name" value="2,3-Dihydroxybiphenyl 1,2-Dioxygenase, domain 1"/>
    <property type="match status" value="1"/>
</dbReference>
<dbReference type="PANTHER" id="PTHR33993">
    <property type="entry name" value="GLYOXALASE-RELATED"/>
    <property type="match status" value="1"/>
</dbReference>
<proteinExistence type="predicted"/>
<dbReference type="Pfam" id="PF00903">
    <property type="entry name" value="Glyoxalase"/>
    <property type="match status" value="1"/>
</dbReference>
<evidence type="ECO:0000313" key="2">
    <source>
        <dbReference type="EMBL" id="GAG38710.1"/>
    </source>
</evidence>
<name>X0X6Q3_9ZZZZ</name>
<sequence>MKVNPIVWWELASHDAEKTADFLKKVFGWEIKYDETIKCFDFPIPKDSHNLSGGGVFTLRKAKLPFLTFYVQVEDIDKKAKLIEQLGGYILEAPFEIPSGSRICLFNEPSGVTLAMLEKKK</sequence>
<evidence type="ECO:0000259" key="1">
    <source>
        <dbReference type="PROSITE" id="PS51819"/>
    </source>
</evidence>